<evidence type="ECO:0000313" key="2">
    <source>
        <dbReference type="Proteomes" id="UP000177629"/>
    </source>
</evidence>
<protein>
    <submittedName>
        <fullName evidence="1">DNA helicase UvrD</fullName>
    </submittedName>
</protein>
<dbReference type="GO" id="GO:0004386">
    <property type="term" value="F:helicase activity"/>
    <property type="evidence" value="ECO:0007669"/>
    <property type="project" value="UniProtKB-KW"/>
</dbReference>
<dbReference type="AlphaFoldDB" id="A0A1G2PKX0"/>
<keyword evidence="1" id="KW-0378">Hydrolase</keyword>
<gene>
    <name evidence="1" type="ORF">A2806_04125</name>
</gene>
<dbReference type="EMBL" id="MHSS01000002">
    <property type="protein sequence ID" value="OHA48966.1"/>
    <property type="molecule type" value="Genomic_DNA"/>
</dbReference>
<dbReference type="Gene3D" id="3.20.20.140">
    <property type="entry name" value="Metal-dependent hydrolases"/>
    <property type="match status" value="1"/>
</dbReference>
<accession>A0A1G2PKX0</accession>
<keyword evidence="1" id="KW-0547">Nucleotide-binding</keyword>
<sequence>MRWFGDFHIHSRFSRATSKELTLPVLDEWARKKGIAVMGTGDFTHPQWISELKEQLEPSPEKGLFWLRNDKIQNPKSKTRFLLTVEISSIYSKAGRVRKVHTILFAPSFEAAEAINARLSWTGNLASDGRPIIGMDAKEVAKIAFKSSPDCMVIPAHAWTPWFSIFGSMSGFDSIEECFEELAPNILAIETGLSSDPSMNWRVSALDNVALMSNSDSHSARKIGREVNVLDGAMSYPAIVDAFRTGAPVRAGEREKAACKLLGTIEFFPEEGKYHYDGHRLCKVRWTPAQTRENSGKCTVCGRPVTVGVLSRVDDLADRPEGQKPEGAPHFRSLVPLEEIIADVVGVGTGTKSVEGSYNTLVSAFGNEFSVLLDAPIEQIAKESTSQIAEGIRRVRERKLYIEPGYDGEFGKVKIFGEEERESIGKQGSGDKEQDSLF</sequence>
<dbReference type="SUPFAM" id="SSF89550">
    <property type="entry name" value="PHP domain-like"/>
    <property type="match status" value="1"/>
</dbReference>
<evidence type="ECO:0000313" key="1">
    <source>
        <dbReference type="EMBL" id="OHA48966.1"/>
    </source>
</evidence>
<dbReference type="PANTHER" id="PTHR40084">
    <property type="entry name" value="PHOSPHOHYDROLASE, PHP FAMILY"/>
    <property type="match status" value="1"/>
</dbReference>
<dbReference type="STRING" id="1802362.A2806_04125"/>
<reference evidence="1 2" key="1">
    <citation type="journal article" date="2016" name="Nat. Commun.">
        <title>Thousands of microbial genomes shed light on interconnected biogeochemical processes in an aquifer system.</title>
        <authorList>
            <person name="Anantharaman K."/>
            <person name="Brown C.T."/>
            <person name="Hug L.A."/>
            <person name="Sharon I."/>
            <person name="Castelle C.J."/>
            <person name="Probst A.J."/>
            <person name="Thomas B.C."/>
            <person name="Singh A."/>
            <person name="Wilkins M.J."/>
            <person name="Karaoz U."/>
            <person name="Brodie E.L."/>
            <person name="Williams K.H."/>
            <person name="Hubbard S.S."/>
            <person name="Banfield J.F."/>
        </authorList>
    </citation>
    <scope>NUCLEOTIDE SEQUENCE [LARGE SCALE GENOMIC DNA]</scope>
</reference>
<dbReference type="CDD" id="cd19067">
    <property type="entry name" value="PfuEndoQ-like"/>
    <property type="match status" value="1"/>
</dbReference>
<name>A0A1G2PKX0_9BACT</name>
<keyword evidence="1" id="KW-0347">Helicase</keyword>
<keyword evidence="1" id="KW-0067">ATP-binding</keyword>
<proteinExistence type="predicted"/>
<dbReference type="Proteomes" id="UP000177629">
    <property type="component" value="Unassembled WGS sequence"/>
</dbReference>
<organism evidence="1 2">
    <name type="scientific">Candidatus Terrybacteria bacterium RIFCSPHIGHO2_01_FULL_48_17</name>
    <dbReference type="NCBI Taxonomy" id="1802362"/>
    <lineage>
        <taxon>Bacteria</taxon>
        <taxon>Candidatus Terryibacteriota</taxon>
    </lineage>
</organism>
<dbReference type="PANTHER" id="PTHR40084:SF1">
    <property type="entry name" value="PHOSPHOTRANSFERASE"/>
    <property type="match status" value="1"/>
</dbReference>
<comment type="caution">
    <text evidence="1">The sequence shown here is derived from an EMBL/GenBank/DDBJ whole genome shotgun (WGS) entry which is preliminary data.</text>
</comment>
<dbReference type="InterPro" id="IPR016195">
    <property type="entry name" value="Pol/histidinol_Pase-like"/>
</dbReference>